<dbReference type="NCBIfam" id="TIGR01069">
    <property type="entry name" value="mutS2"/>
    <property type="match status" value="1"/>
</dbReference>
<dbReference type="InterPro" id="IPR000432">
    <property type="entry name" value="DNA_mismatch_repair_MutS_C"/>
</dbReference>
<organism evidence="7 8">
    <name type="scientific">Eubacterium plexicaudatum ASF492</name>
    <dbReference type="NCBI Taxonomy" id="1235802"/>
    <lineage>
        <taxon>Bacteria</taxon>
        <taxon>Bacillati</taxon>
        <taxon>Bacillota</taxon>
        <taxon>Clostridia</taxon>
        <taxon>Eubacteriales</taxon>
        <taxon>Eubacteriaceae</taxon>
        <taxon>Eubacterium</taxon>
    </lineage>
</organism>
<keyword evidence="3" id="KW-0067">ATP-binding</keyword>
<keyword evidence="8" id="KW-1185">Reference proteome</keyword>
<dbReference type="STRING" id="1235802.C823_01987"/>
<dbReference type="GO" id="GO:0030983">
    <property type="term" value="F:mismatched DNA binding"/>
    <property type="evidence" value="ECO:0007669"/>
    <property type="project" value="InterPro"/>
</dbReference>
<dbReference type="GO" id="GO:0006298">
    <property type="term" value="P:mismatch repair"/>
    <property type="evidence" value="ECO:0007669"/>
    <property type="project" value="InterPro"/>
</dbReference>
<comment type="caution">
    <text evidence="7">The sequence shown here is derived from an EMBL/GenBank/DDBJ whole genome shotgun (WGS) entry which is preliminary data.</text>
</comment>
<name>N2AVH1_9FIRM</name>
<evidence type="ECO:0000256" key="3">
    <source>
        <dbReference type="ARBA" id="ARBA00022840"/>
    </source>
</evidence>
<keyword evidence="1" id="KW-0540">Nuclease</keyword>
<protein>
    <recommendedName>
        <fullName evidence="6">DNA mismatch repair proteins mutS family domain-containing protein</fullName>
    </recommendedName>
</protein>
<reference evidence="7 8" key="1">
    <citation type="journal article" date="2014" name="Genome Announc.">
        <title>Draft genome sequences of the altered schaedler flora, a defined bacterial community from gnotobiotic mice.</title>
        <authorList>
            <person name="Wannemuehler M.J."/>
            <person name="Overstreet A.M."/>
            <person name="Ward D.V."/>
            <person name="Phillips G.J."/>
        </authorList>
    </citation>
    <scope>NUCLEOTIDE SEQUENCE [LARGE SCALE GENOMIC DNA]</scope>
    <source>
        <strain evidence="7 8">ASF492</strain>
    </source>
</reference>
<dbReference type="InterPro" id="IPR007696">
    <property type="entry name" value="DNA_mismatch_repair_MutS_core"/>
</dbReference>
<dbReference type="InterPro" id="IPR005747">
    <property type="entry name" value="MutS2"/>
</dbReference>
<dbReference type="Pfam" id="PF00488">
    <property type="entry name" value="MutS_V"/>
    <property type="match status" value="1"/>
</dbReference>
<feature type="coiled-coil region" evidence="5">
    <location>
        <begin position="114"/>
        <end position="175"/>
    </location>
</feature>
<accession>N2AVH1</accession>
<evidence type="ECO:0000256" key="2">
    <source>
        <dbReference type="ARBA" id="ARBA00022741"/>
    </source>
</evidence>
<dbReference type="InterPro" id="IPR045076">
    <property type="entry name" value="MutS"/>
</dbReference>
<evidence type="ECO:0000256" key="1">
    <source>
        <dbReference type="ARBA" id="ARBA00022722"/>
    </source>
</evidence>
<feature type="domain" description="DNA mismatch repair proteins mutS family" evidence="6">
    <location>
        <begin position="401"/>
        <end position="417"/>
    </location>
</feature>
<evidence type="ECO:0000313" key="7">
    <source>
        <dbReference type="EMBL" id="EMZ28454.1"/>
    </source>
</evidence>
<dbReference type="PIRSF" id="PIRSF005814">
    <property type="entry name" value="MutS_YshD"/>
    <property type="match status" value="1"/>
</dbReference>
<dbReference type="SMART" id="SM00534">
    <property type="entry name" value="MUTSac"/>
    <property type="match status" value="1"/>
</dbReference>
<dbReference type="PANTHER" id="PTHR48466:SF2">
    <property type="entry name" value="OS10G0509000 PROTEIN"/>
    <property type="match status" value="1"/>
</dbReference>
<dbReference type="SUPFAM" id="SSF48334">
    <property type="entry name" value="DNA repair protein MutS, domain III"/>
    <property type="match status" value="1"/>
</dbReference>
<dbReference type="SMART" id="SM00533">
    <property type="entry name" value="MUTSd"/>
    <property type="match status" value="1"/>
</dbReference>
<keyword evidence="2" id="KW-0547">Nucleotide-binding</keyword>
<dbReference type="InterPro" id="IPR036187">
    <property type="entry name" value="DNA_mismatch_repair_MutS_sf"/>
</dbReference>
<keyword evidence="5" id="KW-0175">Coiled coil</keyword>
<dbReference type="eggNOG" id="COG1193">
    <property type="taxonomic scope" value="Bacteria"/>
</dbReference>
<evidence type="ECO:0000313" key="8">
    <source>
        <dbReference type="Proteomes" id="UP000012589"/>
    </source>
</evidence>
<dbReference type="Gene3D" id="3.40.50.300">
    <property type="entry name" value="P-loop containing nucleotide triphosphate hydrolases"/>
    <property type="match status" value="1"/>
</dbReference>
<dbReference type="EMBL" id="AQFT01000064">
    <property type="protein sequence ID" value="EMZ28454.1"/>
    <property type="molecule type" value="Genomic_DNA"/>
</dbReference>
<dbReference type="PANTHER" id="PTHR48466">
    <property type="entry name" value="OS10G0509000 PROTEIN-RELATED"/>
    <property type="match status" value="1"/>
</dbReference>
<dbReference type="Proteomes" id="UP000012589">
    <property type="component" value="Unassembled WGS sequence"/>
</dbReference>
<keyword evidence="4" id="KW-0238">DNA-binding</keyword>
<dbReference type="PROSITE" id="PS00486">
    <property type="entry name" value="DNA_MISMATCH_REPAIR_2"/>
    <property type="match status" value="1"/>
</dbReference>
<evidence type="ECO:0000256" key="4">
    <source>
        <dbReference type="ARBA" id="ARBA00023125"/>
    </source>
</evidence>
<evidence type="ECO:0000256" key="5">
    <source>
        <dbReference type="SAM" id="Coils"/>
    </source>
</evidence>
<dbReference type="AlphaFoldDB" id="N2AVH1"/>
<sequence length="638" mass="71956">MNTDKILEFDEIRKKWQAFALTKHAQNKIGSITYYLGESELRKHLQDTTDAKHLIEICGIPPLSSVEEAKESIGRAVKEGCLIPEQLEKIGSMLTAVYRLKEYLKKGIACDNPLAWYEQNLNALEDLREEIASKIRSGRVDDYATVQLQQVRNEIARTKEKMKEKADQVMRANKSYLADQYCTVRNGHTCIPVKKEYKQKVKGSVIDRSATGSTLFIEPAAVASMQEKLCLLEMEEEQEVSRILYTLTAMAADQAPVMEENIRMIEKLDFIFSKGKLSIEMDASIPNINMDRIIRLKNARHPLMAKEQCVPLQFEIGKDVDGIVITGPNTGGKTVAIKTVALNCYLAQCGLHVTCEAADICMNSSFLCDIGDGQNLTENLSTFSAHIKNVMEIVEQVGSDSLVIMDELGSGTDPTEGMGIAIAILEELRNSGCLFLATTHYPEVKEYAERTDRIRNARMEFDRQTLRPVYRMVIGEAGESCAFYIAKKLGMPQRMLNTARYAAYGDCEPEDAGAKQDDLLYKKRQEKKKKTAAKLKKAKKTAATILAENFRIGDSVMVLPDKKIGIVCQPVNEKGVLRVQMPDKKIWINHKRVKLHVKASEMYPKDYDFSILFDSVADRKIRHEMSRKYTDKTIESAE</sequence>
<dbReference type="SUPFAM" id="SSF52540">
    <property type="entry name" value="P-loop containing nucleoside triphosphate hydrolases"/>
    <property type="match status" value="1"/>
</dbReference>
<keyword evidence="1" id="KW-0378">Hydrolase</keyword>
<dbReference type="GO" id="GO:0004519">
    <property type="term" value="F:endonuclease activity"/>
    <property type="evidence" value="ECO:0007669"/>
    <property type="project" value="UniProtKB-KW"/>
</dbReference>
<evidence type="ECO:0000259" key="6">
    <source>
        <dbReference type="PROSITE" id="PS00486"/>
    </source>
</evidence>
<dbReference type="GO" id="GO:0140664">
    <property type="term" value="F:ATP-dependent DNA damage sensor activity"/>
    <property type="evidence" value="ECO:0007669"/>
    <property type="project" value="InterPro"/>
</dbReference>
<dbReference type="GO" id="GO:0016887">
    <property type="term" value="F:ATP hydrolysis activity"/>
    <property type="evidence" value="ECO:0007669"/>
    <property type="project" value="InterPro"/>
</dbReference>
<dbReference type="GO" id="GO:0045910">
    <property type="term" value="P:negative regulation of DNA recombination"/>
    <property type="evidence" value="ECO:0007669"/>
    <property type="project" value="InterPro"/>
</dbReference>
<dbReference type="InterPro" id="IPR027417">
    <property type="entry name" value="P-loop_NTPase"/>
</dbReference>
<proteinExistence type="predicted"/>
<gene>
    <name evidence="7" type="ORF">C823_01987</name>
</gene>
<dbReference type="GO" id="GO:0005524">
    <property type="term" value="F:ATP binding"/>
    <property type="evidence" value="ECO:0007669"/>
    <property type="project" value="UniProtKB-KW"/>
</dbReference>
<dbReference type="HOGENOM" id="CLU_011252_3_1_9"/>
<dbReference type="OrthoDB" id="9808166at2"/>
<dbReference type="PATRIC" id="fig|1235802.3.peg.2110"/>